<dbReference type="EMBL" id="JAMWBK010000003">
    <property type="protein sequence ID" value="KAJ8906851.1"/>
    <property type="molecule type" value="Genomic_DNA"/>
</dbReference>
<name>A0AAV8V249_9RHOD</name>
<evidence type="ECO:0000256" key="1">
    <source>
        <dbReference type="SAM" id="MobiDB-lite"/>
    </source>
</evidence>
<feature type="region of interest" description="Disordered" evidence="1">
    <location>
        <begin position="372"/>
        <end position="395"/>
    </location>
</feature>
<sequence length="517" mass="56124">MAEQGFVADAPSFSSCRKRSKARVCARKSENFVVERAKKDLGITVDWIQSTVQGTGATVSLKSKTAKKTAKEVRKGLDEVEKASIRGRSAVRLGAGVVVTVLHSLVDGAKSLGASIRNEFTLGSGQQTTEEEHDLMLVDQAEKLQSWFPSKKAKRADKSLMRSFQWQVLSKTSRKLLDPDALMQLINMRRQEYKLSMKECVESAKKGLAFYRAQQVVKAAKNAAKSASDQIPANLQMDNVLTELKKVPSRLEKSSSADGGGSRRIALKPPLVINEKLRDLGSGSWGEKGTPNTPLAVVGAGAIPVVGAGMNVLSNIIGATFGTVVDIVQAQNSRVLPLYLMSFDGPTRSATLANPLIKDLFSMHLARGQPALSNYSTRGSTNTMVKSRRSGGKTQREMQQGGLWEELNCAVQKALNSESAKTDGVAGKISLVSVNEHDATQEVLDASAYSVPMDSSHLTPPLHLALLTLLDDGLYTVEQVSTLATSRILRIGFQIDPVDHVELLVTFQDYYEENHLI</sequence>
<evidence type="ECO:0000313" key="2">
    <source>
        <dbReference type="EMBL" id="KAJ8906851.1"/>
    </source>
</evidence>
<reference evidence="2 3" key="1">
    <citation type="journal article" date="2023" name="Nat. Commun.">
        <title>Origin of minicircular mitochondrial genomes in red algae.</title>
        <authorList>
            <person name="Lee Y."/>
            <person name="Cho C.H."/>
            <person name="Lee Y.M."/>
            <person name="Park S.I."/>
            <person name="Yang J.H."/>
            <person name="West J.A."/>
            <person name="Bhattacharya D."/>
            <person name="Yoon H.S."/>
        </authorList>
    </citation>
    <scope>NUCLEOTIDE SEQUENCE [LARGE SCALE GENOMIC DNA]</scope>
    <source>
        <strain evidence="2 3">CCMP1338</strain>
        <tissue evidence="2">Whole cell</tissue>
    </source>
</reference>
<feature type="compositionally biased region" description="Polar residues" evidence="1">
    <location>
        <begin position="372"/>
        <end position="385"/>
    </location>
</feature>
<keyword evidence="3" id="KW-1185">Reference proteome</keyword>
<dbReference type="AlphaFoldDB" id="A0AAV8V249"/>
<accession>A0AAV8V249</accession>
<comment type="caution">
    <text evidence="2">The sequence shown here is derived from an EMBL/GenBank/DDBJ whole genome shotgun (WGS) entry which is preliminary data.</text>
</comment>
<protein>
    <submittedName>
        <fullName evidence="2">Uncharacterized protein</fullName>
    </submittedName>
</protein>
<gene>
    <name evidence="2" type="ORF">NDN08_003335</name>
</gene>
<organism evidence="2 3">
    <name type="scientific">Rhodosorus marinus</name>
    <dbReference type="NCBI Taxonomy" id="101924"/>
    <lineage>
        <taxon>Eukaryota</taxon>
        <taxon>Rhodophyta</taxon>
        <taxon>Stylonematophyceae</taxon>
        <taxon>Stylonematales</taxon>
        <taxon>Stylonemataceae</taxon>
        <taxon>Rhodosorus</taxon>
    </lineage>
</organism>
<dbReference type="Proteomes" id="UP001157974">
    <property type="component" value="Unassembled WGS sequence"/>
</dbReference>
<proteinExistence type="predicted"/>
<evidence type="ECO:0000313" key="3">
    <source>
        <dbReference type="Proteomes" id="UP001157974"/>
    </source>
</evidence>